<evidence type="ECO:0000313" key="2">
    <source>
        <dbReference type="EMBL" id="JAD47864.1"/>
    </source>
</evidence>
<dbReference type="AlphaFoldDB" id="A0A0A9A840"/>
<sequence length="89" mass="10147">MCQVMSQSVASSARNEYYMGLHFLCLLDKFNSPYLSRIVRCWSKIVFIIQSCSLTLGSFLELLFFVLCLQIIHPLELVVNAGDRPVICL</sequence>
<organism evidence="2">
    <name type="scientific">Arundo donax</name>
    <name type="common">Giant reed</name>
    <name type="synonym">Donax arundinaceus</name>
    <dbReference type="NCBI Taxonomy" id="35708"/>
    <lineage>
        <taxon>Eukaryota</taxon>
        <taxon>Viridiplantae</taxon>
        <taxon>Streptophyta</taxon>
        <taxon>Embryophyta</taxon>
        <taxon>Tracheophyta</taxon>
        <taxon>Spermatophyta</taxon>
        <taxon>Magnoliopsida</taxon>
        <taxon>Liliopsida</taxon>
        <taxon>Poales</taxon>
        <taxon>Poaceae</taxon>
        <taxon>PACMAD clade</taxon>
        <taxon>Arundinoideae</taxon>
        <taxon>Arundineae</taxon>
        <taxon>Arundo</taxon>
    </lineage>
</organism>
<protein>
    <submittedName>
        <fullName evidence="2">Uncharacterized protein</fullName>
    </submittedName>
</protein>
<reference evidence="2" key="1">
    <citation type="submission" date="2014-09" db="EMBL/GenBank/DDBJ databases">
        <authorList>
            <person name="Magalhaes I.L.F."/>
            <person name="Oliveira U."/>
            <person name="Santos F.R."/>
            <person name="Vidigal T.H.D.A."/>
            <person name="Brescovit A.D."/>
            <person name="Santos A.J."/>
        </authorList>
    </citation>
    <scope>NUCLEOTIDE SEQUENCE</scope>
    <source>
        <tissue evidence="2">Shoot tissue taken approximately 20 cm above the soil surface</tissue>
    </source>
</reference>
<name>A0A0A9A840_ARUDO</name>
<dbReference type="EMBL" id="GBRH01250031">
    <property type="protein sequence ID" value="JAD47864.1"/>
    <property type="molecule type" value="Transcribed_RNA"/>
</dbReference>
<evidence type="ECO:0000256" key="1">
    <source>
        <dbReference type="SAM" id="Phobius"/>
    </source>
</evidence>
<keyword evidence="1" id="KW-0812">Transmembrane</keyword>
<reference evidence="2" key="2">
    <citation type="journal article" date="2015" name="Data Brief">
        <title>Shoot transcriptome of the giant reed, Arundo donax.</title>
        <authorList>
            <person name="Barrero R.A."/>
            <person name="Guerrero F.D."/>
            <person name="Moolhuijzen P."/>
            <person name="Goolsby J.A."/>
            <person name="Tidwell J."/>
            <person name="Bellgard S.E."/>
            <person name="Bellgard M.I."/>
        </authorList>
    </citation>
    <scope>NUCLEOTIDE SEQUENCE</scope>
    <source>
        <tissue evidence="2">Shoot tissue taken approximately 20 cm above the soil surface</tissue>
    </source>
</reference>
<feature type="transmembrane region" description="Helical" evidence="1">
    <location>
        <begin position="45"/>
        <end position="72"/>
    </location>
</feature>
<keyword evidence="1" id="KW-0472">Membrane</keyword>
<keyword evidence="1" id="KW-1133">Transmembrane helix</keyword>
<accession>A0A0A9A840</accession>
<proteinExistence type="predicted"/>